<accession>A0ABV8U0V4</accession>
<dbReference type="Pfam" id="PF02518">
    <property type="entry name" value="HATPase_c"/>
    <property type="match status" value="1"/>
</dbReference>
<evidence type="ECO:0000259" key="12">
    <source>
        <dbReference type="PROSITE" id="PS50109"/>
    </source>
</evidence>
<evidence type="ECO:0000256" key="5">
    <source>
        <dbReference type="ARBA" id="ARBA00022679"/>
    </source>
</evidence>
<dbReference type="Proteomes" id="UP001595823">
    <property type="component" value="Unassembled WGS sequence"/>
</dbReference>
<gene>
    <name evidence="14" type="ORF">ACFPET_13625</name>
</gene>
<keyword evidence="7" id="KW-0418">Kinase</keyword>
<dbReference type="PRINTS" id="PR00344">
    <property type="entry name" value="BCTRLSENSOR"/>
</dbReference>
<dbReference type="InterPro" id="IPR050428">
    <property type="entry name" value="TCS_sensor_his_kinase"/>
</dbReference>
<dbReference type="InterPro" id="IPR036097">
    <property type="entry name" value="HisK_dim/P_sf"/>
</dbReference>
<evidence type="ECO:0000256" key="7">
    <source>
        <dbReference type="ARBA" id="ARBA00022777"/>
    </source>
</evidence>
<sequence>MAGLWRRAWPGGLRSRMVVVLTAVVVGTALAAAGVVYRTAAQSLVENAEKSAADSLRTRVETVAPGIGFEPEQRDLEILQRNLGERSAVLYGDLAAGEENLHLVSAEMRDAVERRREPSVQRVHDRSEAFLVVGTPIRYAVPDGGFEWSEVSVYTADSMAAQEEQLDRWFAWAALGLAGAAVAGVVLALFLARTVLRPVGELSRTAHRMVEGDLSVRAEPRGNDELSDLARTFNTASETLEANVEELRSRESEARRFAADASHELRTPLAALTASLDVVGRELEGGSWAGRDAAATAVDETRRLSALVSDLLDISQIDAGSARVRREPVDVHRTVRESIALRGWADQVRLSGRGPETAEVDVRRLSVIAANLVGNALRHGDPPVDVAVEVTQDEVAVSVTDHGPGIDPGAMDRVFSRFHKGDSSRSRSEGSGLGLAIALANARIQGGTIEVENAEGAGARFTFRLPRHQEGDSGEDE</sequence>
<comment type="subcellular location">
    <subcellularLocation>
        <location evidence="2">Cell membrane</location>
    </subcellularLocation>
</comment>
<dbReference type="InterPro" id="IPR036890">
    <property type="entry name" value="HATPase_C_sf"/>
</dbReference>
<keyword evidence="6 11" id="KW-0812">Transmembrane</keyword>
<dbReference type="SMART" id="SM00304">
    <property type="entry name" value="HAMP"/>
    <property type="match status" value="1"/>
</dbReference>
<dbReference type="SMART" id="SM00387">
    <property type="entry name" value="HATPase_c"/>
    <property type="match status" value="1"/>
</dbReference>
<dbReference type="RefSeq" id="WP_380621939.1">
    <property type="nucleotide sequence ID" value="NZ_JBHSDK010000017.1"/>
</dbReference>
<keyword evidence="15" id="KW-1185">Reference proteome</keyword>
<dbReference type="PROSITE" id="PS50885">
    <property type="entry name" value="HAMP"/>
    <property type="match status" value="1"/>
</dbReference>
<dbReference type="GO" id="GO:0005524">
    <property type="term" value="F:ATP binding"/>
    <property type="evidence" value="ECO:0007669"/>
    <property type="project" value="UniProtKB-KW"/>
</dbReference>
<dbReference type="Gene3D" id="6.10.340.10">
    <property type="match status" value="1"/>
</dbReference>
<comment type="caution">
    <text evidence="14">The sequence shown here is derived from an EMBL/GenBank/DDBJ whole genome shotgun (WGS) entry which is preliminary data.</text>
</comment>
<comment type="catalytic activity">
    <reaction evidence="1">
        <text>ATP + protein L-histidine = ADP + protein N-phospho-L-histidine.</text>
        <dbReference type="EC" id="2.7.13.3"/>
    </reaction>
</comment>
<dbReference type="CDD" id="cd06225">
    <property type="entry name" value="HAMP"/>
    <property type="match status" value="1"/>
</dbReference>
<dbReference type="Pfam" id="PF00672">
    <property type="entry name" value="HAMP"/>
    <property type="match status" value="1"/>
</dbReference>
<dbReference type="SUPFAM" id="SSF47384">
    <property type="entry name" value="Homodimeric domain of signal transducing histidine kinase"/>
    <property type="match status" value="1"/>
</dbReference>
<dbReference type="InterPro" id="IPR004358">
    <property type="entry name" value="Sig_transdc_His_kin-like_C"/>
</dbReference>
<evidence type="ECO:0000256" key="2">
    <source>
        <dbReference type="ARBA" id="ARBA00004236"/>
    </source>
</evidence>
<proteinExistence type="predicted"/>
<keyword evidence="9" id="KW-0902">Two-component regulatory system</keyword>
<keyword evidence="5" id="KW-0808">Transferase</keyword>
<evidence type="ECO:0000256" key="6">
    <source>
        <dbReference type="ARBA" id="ARBA00022692"/>
    </source>
</evidence>
<feature type="domain" description="Histidine kinase" evidence="12">
    <location>
        <begin position="260"/>
        <end position="469"/>
    </location>
</feature>
<keyword evidence="4" id="KW-0597">Phosphoprotein</keyword>
<dbReference type="InterPro" id="IPR003661">
    <property type="entry name" value="HisK_dim/P_dom"/>
</dbReference>
<dbReference type="SUPFAM" id="SSF55874">
    <property type="entry name" value="ATPase domain of HSP90 chaperone/DNA topoisomerase II/histidine kinase"/>
    <property type="match status" value="1"/>
</dbReference>
<organism evidence="14 15">
    <name type="scientific">Salininema proteolyticum</name>
    <dbReference type="NCBI Taxonomy" id="1607685"/>
    <lineage>
        <taxon>Bacteria</taxon>
        <taxon>Bacillati</taxon>
        <taxon>Actinomycetota</taxon>
        <taxon>Actinomycetes</taxon>
        <taxon>Glycomycetales</taxon>
        <taxon>Glycomycetaceae</taxon>
        <taxon>Salininema</taxon>
    </lineage>
</organism>
<dbReference type="InterPro" id="IPR003594">
    <property type="entry name" value="HATPase_dom"/>
</dbReference>
<dbReference type="InterPro" id="IPR003660">
    <property type="entry name" value="HAMP_dom"/>
</dbReference>
<keyword evidence="8 11" id="KW-1133">Transmembrane helix</keyword>
<dbReference type="Pfam" id="PF00512">
    <property type="entry name" value="HisKA"/>
    <property type="match status" value="1"/>
</dbReference>
<dbReference type="InterPro" id="IPR005467">
    <property type="entry name" value="His_kinase_dom"/>
</dbReference>
<dbReference type="PROSITE" id="PS50109">
    <property type="entry name" value="HIS_KIN"/>
    <property type="match status" value="1"/>
</dbReference>
<keyword evidence="14" id="KW-0067">ATP-binding</keyword>
<evidence type="ECO:0000256" key="10">
    <source>
        <dbReference type="ARBA" id="ARBA00023136"/>
    </source>
</evidence>
<reference evidence="15" key="1">
    <citation type="journal article" date="2019" name="Int. J. Syst. Evol. Microbiol.">
        <title>The Global Catalogue of Microorganisms (GCM) 10K type strain sequencing project: providing services to taxonomists for standard genome sequencing and annotation.</title>
        <authorList>
            <consortium name="The Broad Institute Genomics Platform"/>
            <consortium name="The Broad Institute Genome Sequencing Center for Infectious Disease"/>
            <person name="Wu L."/>
            <person name="Ma J."/>
        </authorList>
    </citation>
    <scope>NUCLEOTIDE SEQUENCE [LARGE SCALE GENOMIC DNA]</scope>
    <source>
        <strain evidence="15">IBRC-M 10908</strain>
    </source>
</reference>
<dbReference type="SUPFAM" id="SSF158472">
    <property type="entry name" value="HAMP domain-like"/>
    <property type="match status" value="1"/>
</dbReference>
<evidence type="ECO:0000256" key="8">
    <source>
        <dbReference type="ARBA" id="ARBA00022989"/>
    </source>
</evidence>
<dbReference type="Gene3D" id="3.30.565.10">
    <property type="entry name" value="Histidine kinase-like ATPase, C-terminal domain"/>
    <property type="match status" value="1"/>
</dbReference>
<evidence type="ECO:0000256" key="9">
    <source>
        <dbReference type="ARBA" id="ARBA00023012"/>
    </source>
</evidence>
<dbReference type="EMBL" id="JBHSDK010000017">
    <property type="protein sequence ID" value="MFC4336242.1"/>
    <property type="molecule type" value="Genomic_DNA"/>
</dbReference>
<dbReference type="PANTHER" id="PTHR45436:SF5">
    <property type="entry name" value="SENSOR HISTIDINE KINASE TRCS"/>
    <property type="match status" value="1"/>
</dbReference>
<evidence type="ECO:0000256" key="3">
    <source>
        <dbReference type="ARBA" id="ARBA00012438"/>
    </source>
</evidence>
<dbReference type="EC" id="2.7.13.3" evidence="3"/>
<feature type="transmembrane region" description="Helical" evidence="11">
    <location>
        <begin position="169"/>
        <end position="192"/>
    </location>
</feature>
<dbReference type="PANTHER" id="PTHR45436">
    <property type="entry name" value="SENSOR HISTIDINE KINASE YKOH"/>
    <property type="match status" value="1"/>
</dbReference>
<evidence type="ECO:0000256" key="11">
    <source>
        <dbReference type="SAM" id="Phobius"/>
    </source>
</evidence>
<name>A0ABV8U0V4_9ACTN</name>
<evidence type="ECO:0000313" key="14">
    <source>
        <dbReference type="EMBL" id="MFC4336242.1"/>
    </source>
</evidence>
<keyword evidence="10 11" id="KW-0472">Membrane</keyword>
<evidence type="ECO:0000256" key="1">
    <source>
        <dbReference type="ARBA" id="ARBA00000085"/>
    </source>
</evidence>
<keyword evidence="14" id="KW-0547">Nucleotide-binding</keyword>
<evidence type="ECO:0000259" key="13">
    <source>
        <dbReference type="PROSITE" id="PS50885"/>
    </source>
</evidence>
<dbReference type="Gene3D" id="1.10.287.130">
    <property type="match status" value="1"/>
</dbReference>
<evidence type="ECO:0000313" key="15">
    <source>
        <dbReference type="Proteomes" id="UP001595823"/>
    </source>
</evidence>
<protein>
    <recommendedName>
        <fullName evidence="3">histidine kinase</fullName>
        <ecNumber evidence="3">2.7.13.3</ecNumber>
    </recommendedName>
</protein>
<evidence type="ECO:0000256" key="4">
    <source>
        <dbReference type="ARBA" id="ARBA00022553"/>
    </source>
</evidence>
<dbReference type="SMART" id="SM00388">
    <property type="entry name" value="HisKA"/>
    <property type="match status" value="1"/>
</dbReference>
<feature type="domain" description="HAMP" evidence="13">
    <location>
        <begin position="193"/>
        <end position="245"/>
    </location>
</feature>
<dbReference type="CDD" id="cd00082">
    <property type="entry name" value="HisKA"/>
    <property type="match status" value="1"/>
</dbReference>